<gene>
    <name evidence="1" type="ORF">SteCoe_35088</name>
    <name evidence="2" type="ORF">SteCoe_8055</name>
</gene>
<evidence type="ECO:0008006" key="4">
    <source>
        <dbReference type="Google" id="ProtNLM"/>
    </source>
</evidence>
<sequence>MEIHKIKPPNHEGLMSFHITTLLKYFQLGSILCGKRIKDIELCGRLISKSVFLFYIDFILADHTGSLKLRAYIITRNGRCYGTDKDMIWELNSYYRVVGKIRKNTEELVFIVRSIEKITERNQVNFFISSALVTEIFWREKNQVLMAIFKDKGSNSIGLTSLDIKELYLKNMSIEKIEDCLLELLECGEIVNTIDFDHFSCPTGTS</sequence>
<evidence type="ECO:0000313" key="1">
    <source>
        <dbReference type="EMBL" id="OMJ67687.1"/>
    </source>
</evidence>
<dbReference type="InterPro" id="IPR012340">
    <property type="entry name" value="NA-bd_OB-fold"/>
</dbReference>
<protein>
    <recommendedName>
        <fullName evidence="4">CST complex subunit Stn1 N-terminal domain-containing protein</fullName>
    </recommendedName>
</protein>
<name>A0A1R2CKZ7_9CILI</name>
<comment type="caution">
    <text evidence="2">The sequence shown here is derived from an EMBL/GenBank/DDBJ whole genome shotgun (WGS) entry which is preliminary data.</text>
</comment>
<dbReference type="EMBL" id="MPUH01001454">
    <property type="protein sequence ID" value="OMJ67687.1"/>
    <property type="molecule type" value="Genomic_DNA"/>
</dbReference>
<dbReference type="Gene3D" id="2.40.50.140">
    <property type="entry name" value="Nucleic acid-binding proteins"/>
    <property type="match status" value="1"/>
</dbReference>
<dbReference type="EMBL" id="MPUH01000119">
    <property type="protein sequence ID" value="OMJ89692.1"/>
    <property type="molecule type" value="Genomic_DNA"/>
</dbReference>
<evidence type="ECO:0000313" key="3">
    <source>
        <dbReference type="Proteomes" id="UP000187209"/>
    </source>
</evidence>
<dbReference type="SUPFAM" id="SSF50249">
    <property type="entry name" value="Nucleic acid-binding proteins"/>
    <property type="match status" value="1"/>
</dbReference>
<accession>A0A1R2CKZ7</accession>
<organism evidence="2 3">
    <name type="scientific">Stentor coeruleus</name>
    <dbReference type="NCBI Taxonomy" id="5963"/>
    <lineage>
        <taxon>Eukaryota</taxon>
        <taxon>Sar</taxon>
        <taxon>Alveolata</taxon>
        <taxon>Ciliophora</taxon>
        <taxon>Postciliodesmatophora</taxon>
        <taxon>Heterotrichea</taxon>
        <taxon>Heterotrichida</taxon>
        <taxon>Stentoridae</taxon>
        <taxon>Stentor</taxon>
    </lineage>
</organism>
<keyword evidence="3" id="KW-1185">Reference proteome</keyword>
<reference evidence="2 3" key="1">
    <citation type="submission" date="2016-11" db="EMBL/GenBank/DDBJ databases">
        <title>The macronuclear genome of Stentor coeruleus: a giant cell with tiny introns.</title>
        <authorList>
            <person name="Slabodnick M."/>
            <person name="Ruby J.G."/>
            <person name="Reiff S.B."/>
            <person name="Swart E.C."/>
            <person name="Gosai S."/>
            <person name="Prabakaran S."/>
            <person name="Witkowska E."/>
            <person name="Larue G.E."/>
            <person name="Fisher S."/>
            <person name="Freeman R.M."/>
            <person name="Gunawardena J."/>
            <person name="Chu W."/>
            <person name="Stover N.A."/>
            <person name="Gregory B.D."/>
            <person name="Nowacki M."/>
            <person name="Derisi J."/>
            <person name="Roy S.W."/>
            <person name="Marshall W.F."/>
            <person name="Sood P."/>
        </authorList>
    </citation>
    <scope>NUCLEOTIDE SEQUENCE [LARGE SCALE GENOMIC DNA]</scope>
    <source>
        <strain evidence="2">WM001</strain>
    </source>
</reference>
<proteinExistence type="predicted"/>
<evidence type="ECO:0000313" key="2">
    <source>
        <dbReference type="EMBL" id="OMJ89692.1"/>
    </source>
</evidence>
<dbReference type="Proteomes" id="UP000187209">
    <property type="component" value="Unassembled WGS sequence"/>
</dbReference>
<dbReference type="AlphaFoldDB" id="A0A1R2CKZ7"/>